<evidence type="ECO:0000313" key="2">
    <source>
        <dbReference type="Proteomes" id="UP001367508"/>
    </source>
</evidence>
<dbReference type="EMBL" id="JAYMYQ010000001">
    <property type="protein sequence ID" value="KAK7360630.1"/>
    <property type="molecule type" value="Genomic_DNA"/>
</dbReference>
<gene>
    <name evidence="1" type="ORF">VNO77_02638</name>
</gene>
<dbReference type="AlphaFoldDB" id="A0AAN9MTD7"/>
<proteinExistence type="predicted"/>
<organism evidence="1 2">
    <name type="scientific">Canavalia gladiata</name>
    <name type="common">Sword bean</name>
    <name type="synonym">Dolichos gladiatus</name>
    <dbReference type="NCBI Taxonomy" id="3824"/>
    <lineage>
        <taxon>Eukaryota</taxon>
        <taxon>Viridiplantae</taxon>
        <taxon>Streptophyta</taxon>
        <taxon>Embryophyta</taxon>
        <taxon>Tracheophyta</taxon>
        <taxon>Spermatophyta</taxon>
        <taxon>Magnoliopsida</taxon>
        <taxon>eudicotyledons</taxon>
        <taxon>Gunneridae</taxon>
        <taxon>Pentapetalae</taxon>
        <taxon>rosids</taxon>
        <taxon>fabids</taxon>
        <taxon>Fabales</taxon>
        <taxon>Fabaceae</taxon>
        <taxon>Papilionoideae</taxon>
        <taxon>50 kb inversion clade</taxon>
        <taxon>NPAAA clade</taxon>
        <taxon>indigoferoid/millettioid clade</taxon>
        <taxon>Phaseoleae</taxon>
        <taxon>Canavalia</taxon>
    </lineage>
</organism>
<dbReference type="Proteomes" id="UP001367508">
    <property type="component" value="Unassembled WGS sequence"/>
</dbReference>
<comment type="caution">
    <text evidence="1">The sequence shown here is derived from an EMBL/GenBank/DDBJ whole genome shotgun (WGS) entry which is preliminary data.</text>
</comment>
<protein>
    <submittedName>
        <fullName evidence="1">Uncharacterized protein</fullName>
    </submittedName>
</protein>
<accession>A0AAN9MTD7</accession>
<name>A0AAN9MTD7_CANGL</name>
<evidence type="ECO:0000313" key="1">
    <source>
        <dbReference type="EMBL" id="KAK7360630.1"/>
    </source>
</evidence>
<reference evidence="1 2" key="1">
    <citation type="submission" date="2024-01" db="EMBL/GenBank/DDBJ databases">
        <title>The genomes of 5 underutilized Papilionoideae crops provide insights into root nodulation and disease resistanc.</title>
        <authorList>
            <person name="Jiang F."/>
        </authorList>
    </citation>
    <scope>NUCLEOTIDE SEQUENCE [LARGE SCALE GENOMIC DNA]</scope>
    <source>
        <strain evidence="1">LVBAO_FW01</strain>
        <tissue evidence="1">Leaves</tissue>
    </source>
</reference>
<keyword evidence="2" id="KW-1185">Reference proteome</keyword>
<sequence length="123" mass="13584">MRKGIKLFWASLLPHDGPLWLGDWHTSSEEIASLSYSGTTTYTCSSNNQRASTLTPGSRINTKPVVSLLKRLLSVHVFVGTVPSRHYQPNACNSTALVICRTETEILDYYIGSDCGLRLPLIS</sequence>